<dbReference type="Proteomes" id="UP000799444">
    <property type="component" value="Unassembled WGS sequence"/>
</dbReference>
<protein>
    <submittedName>
        <fullName evidence="2">Uncharacterized protein</fullName>
    </submittedName>
</protein>
<sequence>MPVNWQDADTKDRLLASIIGSFDSNVNCKEVARLFGSDTTYNAIENFLRKPKKLAVKLKEEAKDRAGPAASPFKPKGKKAAALLEGVKTGRVTKKKATVNGSPGKKVAAVKKEDSDEGFASIDQSGGEGNEEEDSAWM</sequence>
<proteinExistence type="predicted"/>
<comment type="caution">
    <text evidence="2">The sequence shown here is derived from an EMBL/GenBank/DDBJ whole genome shotgun (WGS) entry which is preliminary data.</text>
</comment>
<dbReference type="EMBL" id="ML996108">
    <property type="protein sequence ID" value="KAF2738663.1"/>
    <property type="molecule type" value="Genomic_DNA"/>
</dbReference>
<keyword evidence="3" id="KW-1185">Reference proteome</keyword>
<feature type="region of interest" description="Disordered" evidence="1">
    <location>
        <begin position="94"/>
        <end position="138"/>
    </location>
</feature>
<dbReference type="OrthoDB" id="4828117at2759"/>
<gene>
    <name evidence="2" type="ORF">EJ04DRAFT_549858</name>
</gene>
<accession>A0A9P4R3G7</accession>
<evidence type="ECO:0000313" key="3">
    <source>
        <dbReference type="Proteomes" id="UP000799444"/>
    </source>
</evidence>
<dbReference type="AlphaFoldDB" id="A0A9P4R3G7"/>
<organism evidence="2 3">
    <name type="scientific">Polyplosphaeria fusca</name>
    <dbReference type="NCBI Taxonomy" id="682080"/>
    <lineage>
        <taxon>Eukaryota</taxon>
        <taxon>Fungi</taxon>
        <taxon>Dikarya</taxon>
        <taxon>Ascomycota</taxon>
        <taxon>Pezizomycotina</taxon>
        <taxon>Dothideomycetes</taxon>
        <taxon>Pleosporomycetidae</taxon>
        <taxon>Pleosporales</taxon>
        <taxon>Tetraplosphaeriaceae</taxon>
        <taxon>Polyplosphaeria</taxon>
    </lineage>
</organism>
<evidence type="ECO:0000256" key="1">
    <source>
        <dbReference type="SAM" id="MobiDB-lite"/>
    </source>
</evidence>
<evidence type="ECO:0000313" key="2">
    <source>
        <dbReference type="EMBL" id="KAF2738663.1"/>
    </source>
</evidence>
<feature type="compositionally biased region" description="Acidic residues" evidence="1">
    <location>
        <begin position="129"/>
        <end position="138"/>
    </location>
</feature>
<name>A0A9P4R3G7_9PLEO</name>
<reference evidence="2" key="1">
    <citation type="journal article" date="2020" name="Stud. Mycol.">
        <title>101 Dothideomycetes genomes: a test case for predicting lifestyles and emergence of pathogens.</title>
        <authorList>
            <person name="Haridas S."/>
            <person name="Albert R."/>
            <person name="Binder M."/>
            <person name="Bloem J."/>
            <person name="Labutti K."/>
            <person name="Salamov A."/>
            <person name="Andreopoulos B."/>
            <person name="Baker S."/>
            <person name="Barry K."/>
            <person name="Bills G."/>
            <person name="Bluhm B."/>
            <person name="Cannon C."/>
            <person name="Castanera R."/>
            <person name="Culley D."/>
            <person name="Daum C."/>
            <person name="Ezra D."/>
            <person name="Gonzalez J."/>
            <person name="Henrissat B."/>
            <person name="Kuo A."/>
            <person name="Liang C."/>
            <person name="Lipzen A."/>
            <person name="Lutzoni F."/>
            <person name="Magnuson J."/>
            <person name="Mondo S."/>
            <person name="Nolan M."/>
            <person name="Ohm R."/>
            <person name="Pangilinan J."/>
            <person name="Park H.-J."/>
            <person name="Ramirez L."/>
            <person name="Alfaro M."/>
            <person name="Sun H."/>
            <person name="Tritt A."/>
            <person name="Yoshinaga Y."/>
            <person name="Zwiers L.-H."/>
            <person name="Turgeon B."/>
            <person name="Goodwin S."/>
            <person name="Spatafora J."/>
            <person name="Crous P."/>
            <person name="Grigoriev I."/>
        </authorList>
    </citation>
    <scope>NUCLEOTIDE SEQUENCE</scope>
    <source>
        <strain evidence="2">CBS 125425</strain>
    </source>
</reference>